<gene>
    <name evidence="4" type="ORF">GIS00_09330</name>
</gene>
<feature type="transmembrane region" description="Helical" evidence="2">
    <location>
        <begin position="263"/>
        <end position="282"/>
    </location>
</feature>
<feature type="transmembrane region" description="Helical" evidence="2">
    <location>
        <begin position="36"/>
        <end position="54"/>
    </location>
</feature>
<dbReference type="RefSeq" id="WP_154768160.1">
    <property type="nucleotide sequence ID" value="NZ_WLYK01000002.1"/>
</dbReference>
<feature type="transmembrane region" description="Helical" evidence="2">
    <location>
        <begin position="238"/>
        <end position="257"/>
    </location>
</feature>
<dbReference type="InterPro" id="IPR000620">
    <property type="entry name" value="EamA_dom"/>
</dbReference>
<keyword evidence="2" id="KW-0472">Membrane</keyword>
<keyword evidence="2" id="KW-1133">Transmembrane helix</keyword>
<sequence length="298" mass="29805">MKGPAAMAATVVLWAGFALSIRGIAGSSLTPVDVALLRFGLPVLVLLPVVPAAVRRIRRAPLPAAVAIACGAGLPYFLTSALGGRLTSATLVGLVIPGTVPVFVTAAVALRRRAMPSAPRLGALALVVAGVTVIAVPELRSGPGLAVLLAASAFWAAFTLGLRRAGLRPLDTVLLVCLPSLPVTVLLAVLRPSGSALLSSTAGLPDVLVFTAVQGIGIGLCAGLTYAVAVARLGPRPAAATGALTPVLVAAIAFPLFGERPTLPLLAGAVLVVAGVIAANTVPDRSRPVNRRSPTLAG</sequence>
<dbReference type="Gene3D" id="1.10.3730.20">
    <property type="match status" value="1"/>
</dbReference>
<feature type="transmembrane region" description="Helical" evidence="2">
    <location>
        <begin position="172"/>
        <end position="190"/>
    </location>
</feature>
<keyword evidence="5" id="KW-1185">Reference proteome</keyword>
<feature type="transmembrane region" description="Helical" evidence="2">
    <location>
        <begin position="117"/>
        <end position="136"/>
    </location>
</feature>
<keyword evidence="2" id="KW-0812">Transmembrane</keyword>
<dbReference type="SUPFAM" id="SSF103481">
    <property type="entry name" value="Multidrug resistance efflux transporter EmrE"/>
    <property type="match status" value="2"/>
</dbReference>
<evidence type="ECO:0000256" key="1">
    <source>
        <dbReference type="ARBA" id="ARBA00007362"/>
    </source>
</evidence>
<dbReference type="Pfam" id="PF00892">
    <property type="entry name" value="EamA"/>
    <property type="match status" value="1"/>
</dbReference>
<comment type="caution">
    <text evidence="4">The sequence shown here is derived from an EMBL/GenBank/DDBJ whole genome shotgun (WGS) entry which is preliminary data.</text>
</comment>
<feature type="transmembrane region" description="Helical" evidence="2">
    <location>
        <begin position="142"/>
        <end position="160"/>
    </location>
</feature>
<evidence type="ECO:0000259" key="3">
    <source>
        <dbReference type="Pfam" id="PF00892"/>
    </source>
</evidence>
<name>A0A7K1FJ28_9ACTN</name>
<feature type="transmembrane region" description="Helical" evidence="2">
    <location>
        <begin position="90"/>
        <end position="110"/>
    </location>
</feature>
<dbReference type="AlphaFoldDB" id="A0A7K1FJ28"/>
<dbReference type="GO" id="GO:0016020">
    <property type="term" value="C:membrane"/>
    <property type="evidence" value="ECO:0007669"/>
    <property type="project" value="InterPro"/>
</dbReference>
<feature type="transmembrane region" description="Helical" evidence="2">
    <location>
        <begin position="210"/>
        <end position="231"/>
    </location>
</feature>
<organism evidence="4 5">
    <name type="scientific">Nakamurella alba</name>
    <dbReference type="NCBI Taxonomy" id="2665158"/>
    <lineage>
        <taxon>Bacteria</taxon>
        <taxon>Bacillati</taxon>
        <taxon>Actinomycetota</taxon>
        <taxon>Actinomycetes</taxon>
        <taxon>Nakamurellales</taxon>
        <taxon>Nakamurellaceae</taxon>
        <taxon>Nakamurella</taxon>
    </lineage>
</organism>
<accession>A0A7K1FJ28</accession>
<dbReference type="EMBL" id="WLYK01000002">
    <property type="protein sequence ID" value="MTD14145.1"/>
    <property type="molecule type" value="Genomic_DNA"/>
</dbReference>
<reference evidence="4 5" key="1">
    <citation type="submission" date="2019-11" db="EMBL/GenBank/DDBJ databases">
        <authorList>
            <person name="Jiang L.-Q."/>
        </authorList>
    </citation>
    <scope>NUCLEOTIDE SEQUENCE [LARGE SCALE GENOMIC DNA]</scope>
    <source>
        <strain evidence="4 5">YIM 132087</strain>
    </source>
</reference>
<protein>
    <submittedName>
        <fullName evidence="4">EamA family transporter</fullName>
    </submittedName>
</protein>
<evidence type="ECO:0000313" key="4">
    <source>
        <dbReference type="EMBL" id="MTD14145.1"/>
    </source>
</evidence>
<feature type="domain" description="EamA" evidence="3">
    <location>
        <begin position="144"/>
        <end position="279"/>
    </location>
</feature>
<dbReference type="Proteomes" id="UP000460221">
    <property type="component" value="Unassembled WGS sequence"/>
</dbReference>
<dbReference type="InterPro" id="IPR037185">
    <property type="entry name" value="EmrE-like"/>
</dbReference>
<comment type="similarity">
    <text evidence="1">Belongs to the EamA transporter family.</text>
</comment>
<evidence type="ECO:0000313" key="5">
    <source>
        <dbReference type="Proteomes" id="UP000460221"/>
    </source>
</evidence>
<proteinExistence type="inferred from homology"/>
<evidence type="ECO:0000256" key="2">
    <source>
        <dbReference type="SAM" id="Phobius"/>
    </source>
</evidence>
<feature type="transmembrane region" description="Helical" evidence="2">
    <location>
        <begin position="61"/>
        <end position="78"/>
    </location>
</feature>